<feature type="region of interest" description="Disordered" evidence="1">
    <location>
        <begin position="36"/>
        <end position="73"/>
    </location>
</feature>
<feature type="compositionally biased region" description="Low complexity" evidence="1">
    <location>
        <begin position="36"/>
        <end position="68"/>
    </location>
</feature>
<proteinExistence type="predicted"/>
<evidence type="ECO:0000313" key="4">
    <source>
        <dbReference type="Proteomes" id="UP000237347"/>
    </source>
</evidence>
<gene>
    <name evidence="3" type="ORF">CFP56_023422</name>
</gene>
<dbReference type="EMBL" id="PKMF04000369">
    <property type="protein sequence ID" value="KAK7835556.1"/>
    <property type="molecule type" value="Genomic_DNA"/>
</dbReference>
<dbReference type="PANTHER" id="PTHR31721:SF1">
    <property type="entry name" value="OS07G0656700 PROTEIN"/>
    <property type="match status" value="1"/>
</dbReference>
<keyword evidence="2" id="KW-0812">Transmembrane</keyword>
<keyword evidence="2" id="KW-0472">Membrane</keyword>
<evidence type="ECO:0000256" key="2">
    <source>
        <dbReference type="SAM" id="Phobius"/>
    </source>
</evidence>
<feature type="transmembrane region" description="Helical" evidence="2">
    <location>
        <begin position="115"/>
        <end position="141"/>
    </location>
</feature>
<keyword evidence="4" id="KW-1185">Reference proteome</keyword>
<keyword evidence="2" id="KW-1133">Transmembrane helix</keyword>
<dbReference type="PANTHER" id="PTHR31721">
    <property type="entry name" value="OS06G0710300 PROTEIN"/>
    <property type="match status" value="1"/>
</dbReference>
<dbReference type="Proteomes" id="UP000237347">
    <property type="component" value="Unassembled WGS sequence"/>
</dbReference>
<protein>
    <submittedName>
        <fullName evidence="3">Uncharacterized protein</fullName>
    </submittedName>
</protein>
<dbReference type="AlphaFoldDB" id="A0AAW0KAJ8"/>
<evidence type="ECO:0000256" key="1">
    <source>
        <dbReference type="SAM" id="MobiDB-lite"/>
    </source>
</evidence>
<name>A0AAW0KAJ8_QUESU</name>
<evidence type="ECO:0000313" key="3">
    <source>
        <dbReference type="EMBL" id="KAK7835556.1"/>
    </source>
</evidence>
<comment type="caution">
    <text evidence="3">The sequence shown here is derived from an EMBL/GenBank/DDBJ whole genome shotgun (WGS) entry which is preliminary data.</text>
</comment>
<organism evidence="3 4">
    <name type="scientific">Quercus suber</name>
    <name type="common">Cork oak</name>
    <dbReference type="NCBI Taxonomy" id="58331"/>
    <lineage>
        <taxon>Eukaryota</taxon>
        <taxon>Viridiplantae</taxon>
        <taxon>Streptophyta</taxon>
        <taxon>Embryophyta</taxon>
        <taxon>Tracheophyta</taxon>
        <taxon>Spermatophyta</taxon>
        <taxon>Magnoliopsida</taxon>
        <taxon>eudicotyledons</taxon>
        <taxon>Gunneridae</taxon>
        <taxon>Pentapetalae</taxon>
        <taxon>rosids</taxon>
        <taxon>fabids</taxon>
        <taxon>Fagales</taxon>
        <taxon>Fagaceae</taxon>
        <taxon>Quercus</taxon>
    </lineage>
</organism>
<accession>A0AAW0KAJ8</accession>
<reference evidence="3 4" key="1">
    <citation type="journal article" date="2018" name="Sci. Data">
        <title>The draft genome sequence of cork oak.</title>
        <authorList>
            <person name="Ramos A.M."/>
            <person name="Usie A."/>
            <person name="Barbosa P."/>
            <person name="Barros P.M."/>
            <person name="Capote T."/>
            <person name="Chaves I."/>
            <person name="Simoes F."/>
            <person name="Abreu I."/>
            <person name="Carrasquinho I."/>
            <person name="Faro C."/>
            <person name="Guimaraes J.B."/>
            <person name="Mendonca D."/>
            <person name="Nobrega F."/>
            <person name="Rodrigues L."/>
            <person name="Saibo N.J.M."/>
            <person name="Varela M.C."/>
            <person name="Egas C."/>
            <person name="Matos J."/>
            <person name="Miguel C.M."/>
            <person name="Oliveira M.M."/>
            <person name="Ricardo C.P."/>
            <person name="Goncalves S."/>
        </authorList>
    </citation>
    <scope>NUCLEOTIDE SEQUENCE [LARGE SCALE GENOMIC DNA]</scope>
    <source>
        <strain evidence="4">cv. HL8</strain>
    </source>
</reference>
<sequence length="142" mass="15095">MALFTSISTPQLSVSVSIHRGGRPLQNRGRLLYPLASLSSSPSPSSESKASSPTKESTILSSTTTSSSKPFVVETSRPPDSNLNYAIANPIGSPIFRFVKGAESNIERTIFDFRFLALLAVGGSLAGSLLCFLNVLSLTLLF</sequence>